<keyword evidence="2" id="KW-1185">Reference proteome</keyword>
<proteinExistence type="predicted"/>
<dbReference type="Proteomes" id="UP001500266">
    <property type="component" value="Unassembled WGS sequence"/>
</dbReference>
<comment type="caution">
    <text evidence="1">The sequence shown here is derived from an EMBL/GenBank/DDBJ whole genome shotgun (WGS) entry which is preliminary data.</text>
</comment>
<reference evidence="2" key="1">
    <citation type="journal article" date="2019" name="Int. J. Syst. Evol. Microbiol.">
        <title>The Global Catalogue of Microorganisms (GCM) 10K type strain sequencing project: providing services to taxonomists for standard genome sequencing and annotation.</title>
        <authorList>
            <consortium name="The Broad Institute Genomics Platform"/>
            <consortium name="The Broad Institute Genome Sequencing Center for Infectious Disease"/>
            <person name="Wu L."/>
            <person name="Ma J."/>
        </authorList>
    </citation>
    <scope>NUCLEOTIDE SEQUENCE [LARGE SCALE GENOMIC DNA]</scope>
    <source>
        <strain evidence="2">JCM 17316</strain>
    </source>
</reference>
<evidence type="ECO:0000313" key="1">
    <source>
        <dbReference type="EMBL" id="GAA4149543.1"/>
    </source>
</evidence>
<dbReference type="EMBL" id="BAABDO010000080">
    <property type="protein sequence ID" value="GAA4149543.1"/>
    <property type="molecule type" value="Genomic_DNA"/>
</dbReference>
<name>A0ABP7Z853_9ACTN</name>
<accession>A0ABP7Z853</accession>
<dbReference type="RefSeq" id="WP_345023510.1">
    <property type="nucleotide sequence ID" value="NZ_BAABDO010000080.1"/>
</dbReference>
<sequence length="65" mass="7108">MRFRNSRLRTETTALPASLSALRAFAARGPLREVRPSIRGLEPPAVVASIVVSIAPARERLCPVR</sequence>
<organism evidence="1 2">
    <name type="scientific">Actinomadura keratinilytica</name>
    <dbReference type="NCBI Taxonomy" id="547461"/>
    <lineage>
        <taxon>Bacteria</taxon>
        <taxon>Bacillati</taxon>
        <taxon>Actinomycetota</taxon>
        <taxon>Actinomycetes</taxon>
        <taxon>Streptosporangiales</taxon>
        <taxon>Thermomonosporaceae</taxon>
        <taxon>Actinomadura</taxon>
    </lineage>
</organism>
<gene>
    <name evidence="1" type="ORF">GCM10022416_44990</name>
</gene>
<evidence type="ECO:0000313" key="2">
    <source>
        <dbReference type="Proteomes" id="UP001500266"/>
    </source>
</evidence>
<protein>
    <submittedName>
        <fullName evidence="1">Uncharacterized protein</fullName>
    </submittedName>
</protein>